<dbReference type="EMBL" id="JACJQY010000034">
    <property type="protein sequence ID" value="MBD2318780.1"/>
    <property type="molecule type" value="Genomic_DNA"/>
</dbReference>
<accession>A0ABR8CF89</accession>
<evidence type="ECO:0000313" key="2">
    <source>
        <dbReference type="Proteomes" id="UP000618445"/>
    </source>
</evidence>
<evidence type="ECO:0000313" key="1">
    <source>
        <dbReference type="EMBL" id="MBD2318780.1"/>
    </source>
</evidence>
<organism evidence="1 2">
    <name type="scientific">Phormidium tenue FACHB-1050</name>
    <dbReference type="NCBI Taxonomy" id="2692857"/>
    <lineage>
        <taxon>Bacteria</taxon>
        <taxon>Bacillati</taxon>
        <taxon>Cyanobacteriota</taxon>
        <taxon>Cyanophyceae</taxon>
        <taxon>Oscillatoriophycideae</taxon>
        <taxon>Oscillatoriales</taxon>
        <taxon>Oscillatoriaceae</taxon>
        <taxon>Phormidium</taxon>
    </lineage>
</organism>
<sequence>MSQITVQTQLPFEQLIQTVEQLDSSELEQLIAKAIRVQTKRKTLSLPKDQSLLLQQITQCIPNQLQERYDLLIGKRQDNALTDEEYQELINLGEHIEAIDVKRLENLTKLAKLRQISLNELIQEFQLQPQAL</sequence>
<dbReference type="Proteomes" id="UP000618445">
    <property type="component" value="Unassembled WGS sequence"/>
</dbReference>
<proteinExistence type="predicted"/>
<dbReference type="RefSeq" id="WP_190580081.1">
    <property type="nucleotide sequence ID" value="NZ_CAWPQU010000028.1"/>
</dbReference>
<gene>
    <name evidence="1" type="ORF">H6G05_18235</name>
</gene>
<keyword evidence="2" id="KW-1185">Reference proteome</keyword>
<protein>
    <submittedName>
        <fullName evidence="1">STAS/SEC14 domain-containing protein</fullName>
    </submittedName>
</protein>
<name>A0ABR8CF89_9CYAN</name>
<reference evidence="1 2" key="1">
    <citation type="journal article" date="2020" name="ISME J.">
        <title>Comparative genomics reveals insights into cyanobacterial evolution and habitat adaptation.</title>
        <authorList>
            <person name="Chen M.Y."/>
            <person name="Teng W.K."/>
            <person name="Zhao L."/>
            <person name="Hu C.X."/>
            <person name="Zhou Y.K."/>
            <person name="Han B.P."/>
            <person name="Song L.R."/>
            <person name="Shu W.S."/>
        </authorList>
    </citation>
    <scope>NUCLEOTIDE SEQUENCE [LARGE SCALE GENOMIC DNA]</scope>
    <source>
        <strain evidence="1 2">FACHB-1050</strain>
    </source>
</reference>
<comment type="caution">
    <text evidence="1">The sequence shown here is derived from an EMBL/GenBank/DDBJ whole genome shotgun (WGS) entry which is preliminary data.</text>
</comment>